<sequence>MAVYWRSVPDRPHRFIPGVPAMIKIGYSALFAMLMAVAVCSADQPPGFQTLEIGDAAPDFTLPGIDGRDWSLDDFSDGKILVVYFTSNHCPVCHAHDPRFMKLVREVEGRGVAVVAINPNSGDGLRPDELGYSKYDDSFEDMKPYAEEHGFTFPYLYDGETQVTAKRYGCLATPHVFVFDQQRKLRYKGRLDNSRYPDPATVESREARDAVLALLEGQPVPVAVTKPFGCSTKWREKIASVEEDQQRWETADVSLAQIDADGLSKLVKNPTDKYRLFNVWSTTCQPCIEEFPGLMQISRRMGLRNFELITISTDLPKNQDRVRAFLSAQRAVLPPRLKPSLEAEGREGNNYLFTDPDIDALIAALDPEWEGPEPHTVLVAPGGDIVFRHTGKMEASELLDTLLKIMSNTYLP</sequence>
<keyword evidence="3" id="KW-0349">Heme</keyword>
<keyword evidence="7" id="KW-1185">Reference proteome</keyword>
<evidence type="ECO:0000256" key="3">
    <source>
        <dbReference type="PROSITE-ProRule" id="PRU00433"/>
    </source>
</evidence>
<name>A0A5M6CZM3_9BACT</name>
<dbReference type="CDD" id="cd02966">
    <property type="entry name" value="TlpA_like_family"/>
    <property type="match status" value="1"/>
</dbReference>
<dbReference type="GO" id="GO:0020037">
    <property type="term" value="F:heme binding"/>
    <property type="evidence" value="ECO:0007669"/>
    <property type="project" value="InterPro"/>
</dbReference>
<dbReference type="EMBL" id="VWOX01000013">
    <property type="protein sequence ID" value="KAA5540533.1"/>
    <property type="molecule type" value="Genomic_DNA"/>
</dbReference>
<feature type="domain" description="Thioredoxin" evidence="5">
    <location>
        <begin position="51"/>
        <end position="213"/>
    </location>
</feature>
<dbReference type="CDD" id="cd02969">
    <property type="entry name" value="PRX_like1"/>
    <property type="match status" value="1"/>
</dbReference>
<dbReference type="Proteomes" id="UP000324479">
    <property type="component" value="Unassembled WGS sequence"/>
</dbReference>
<evidence type="ECO:0000313" key="6">
    <source>
        <dbReference type="EMBL" id="KAA5540533.1"/>
    </source>
</evidence>
<dbReference type="InterPro" id="IPR013766">
    <property type="entry name" value="Thioredoxin_domain"/>
</dbReference>
<evidence type="ECO:0000256" key="1">
    <source>
        <dbReference type="ARBA" id="ARBA00022723"/>
    </source>
</evidence>
<dbReference type="GO" id="GO:0016209">
    <property type="term" value="F:antioxidant activity"/>
    <property type="evidence" value="ECO:0007669"/>
    <property type="project" value="InterPro"/>
</dbReference>
<evidence type="ECO:0000313" key="7">
    <source>
        <dbReference type="Proteomes" id="UP000324479"/>
    </source>
</evidence>
<dbReference type="PANTHER" id="PTHR43640">
    <property type="entry name" value="OS07G0260300 PROTEIN"/>
    <property type="match status" value="1"/>
</dbReference>
<gene>
    <name evidence="6" type="ORF">FYK55_21260</name>
</gene>
<dbReference type="Gene3D" id="3.40.30.10">
    <property type="entry name" value="Glutaredoxin"/>
    <property type="match status" value="2"/>
</dbReference>
<keyword evidence="1 3" id="KW-0479">Metal-binding</keyword>
<keyword evidence="2 3" id="KW-0408">Iron</keyword>
<dbReference type="PANTHER" id="PTHR43640:SF1">
    <property type="entry name" value="THIOREDOXIN-DEPENDENT PEROXIREDOXIN"/>
    <property type="match status" value="1"/>
</dbReference>
<dbReference type="InterPro" id="IPR047262">
    <property type="entry name" value="PRX-like1"/>
</dbReference>
<feature type="domain" description="Thioredoxin" evidence="5">
    <location>
        <begin position="214"/>
        <end position="407"/>
    </location>
</feature>
<proteinExistence type="predicted"/>
<dbReference type="AlphaFoldDB" id="A0A5M6CZM3"/>
<dbReference type="SUPFAM" id="SSF52833">
    <property type="entry name" value="Thioredoxin-like"/>
    <property type="match status" value="2"/>
</dbReference>
<dbReference type="Pfam" id="PF00578">
    <property type="entry name" value="AhpC-TSA"/>
    <property type="match status" value="1"/>
</dbReference>
<dbReference type="InterPro" id="IPR009056">
    <property type="entry name" value="Cyt_c-like_dom"/>
</dbReference>
<dbReference type="InterPro" id="IPR036249">
    <property type="entry name" value="Thioredoxin-like_sf"/>
</dbReference>
<dbReference type="PROSITE" id="PS51007">
    <property type="entry name" value="CYTC"/>
    <property type="match status" value="1"/>
</dbReference>
<dbReference type="GO" id="GO:0016491">
    <property type="term" value="F:oxidoreductase activity"/>
    <property type="evidence" value="ECO:0007669"/>
    <property type="project" value="InterPro"/>
</dbReference>
<accession>A0A5M6CZM3</accession>
<dbReference type="GO" id="GO:0046872">
    <property type="term" value="F:metal ion binding"/>
    <property type="evidence" value="ECO:0007669"/>
    <property type="project" value="UniProtKB-KW"/>
</dbReference>
<dbReference type="PROSITE" id="PS51352">
    <property type="entry name" value="THIOREDOXIN_2"/>
    <property type="match status" value="2"/>
</dbReference>
<evidence type="ECO:0000256" key="2">
    <source>
        <dbReference type="ARBA" id="ARBA00023004"/>
    </source>
</evidence>
<protein>
    <submittedName>
        <fullName evidence="6">Redoxin domain-containing protein</fullName>
    </submittedName>
</protein>
<feature type="domain" description="Cytochrome c" evidence="4">
    <location>
        <begin position="73"/>
        <end position="219"/>
    </location>
</feature>
<organism evidence="6 7">
    <name type="scientific">Roseiconus nitratireducens</name>
    <dbReference type="NCBI Taxonomy" id="2605748"/>
    <lineage>
        <taxon>Bacteria</taxon>
        <taxon>Pseudomonadati</taxon>
        <taxon>Planctomycetota</taxon>
        <taxon>Planctomycetia</taxon>
        <taxon>Pirellulales</taxon>
        <taxon>Pirellulaceae</taxon>
        <taxon>Roseiconus</taxon>
    </lineage>
</organism>
<dbReference type="GO" id="GO:0009055">
    <property type="term" value="F:electron transfer activity"/>
    <property type="evidence" value="ECO:0007669"/>
    <property type="project" value="InterPro"/>
</dbReference>
<dbReference type="InterPro" id="IPR000866">
    <property type="entry name" value="AhpC/TSA"/>
</dbReference>
<reference evidence="6 7" key="1">
    <citation type="submission" date="2019-08" db="EMBL/GenBank/DDBJ databases">
        <authorList>
            <person name="Dhanesh K."/>
            <person name="Kumar G."/>
            <person name="Sasikala C."/>
            <person name="Venkata Ramana C."/>
        </authorList>
    </citation>
    <scope>NUCLEOTIDE SEQUENCE [LARGE SCALE GENOMIC DNA]</scope>
    <source>
        <strain evidence="6 7">JC645</strain>
    </source>
</reference>
<evidence type="ECO:0000259" key="5">
    <source>
        <dbReference type="PROSITE" id="PS51352"/>
    </source>
</evidence>
<evidence type="ECO:0000259" key="4">
    <source>
        <dbReference type="PROSITE" id="PS51007"/>
    </source>
</evidence>
<comment type="caution">
    <text evidence="6">The sequence shown here is derived from an EMBL/GenBank/DDBJ whole genome shotgun (WGS) entry which is preliminary data.</text>
</comment>